<feature type="region of interest" description="Disordered" evidence="3">
    <location>
        <begin position="1"/>
        <end position="47"/>
    </location>
</feature>
<evidence type="ECO:0000313" key="6">
    <source>
        <dbReference type="Proteomes" id="UP000269154"/>
    </source>
</evidence>
<feature type="compositionally biased region" description="Basic and acidic residues" evidence="3">
    <location>
        <begin position="1"/>
        <end position="10"/>
    </location>
</feature>
<accession>A0A3N6PHU9</accession>
<protein>
    <recommendedName>
        <fullName evidence="4">DDE Tnp4 domain-containing protein</fullName>
    </recommendedName>
</protein>
<evidence type="ECO:0000256" key="2">
    <source>
        <dbReference type="ARBA" id="ARBA00022723"/>
    </source>
</evidence>
<keyword evidence="6" id="KW-1185">Reference proteome</keyword>
<evidence type="ECO:0000256" key="1">
    <source>
        <dbReference type="ARBA" id="ARBA00001968"/>
    </source>
</evidence>
<feature type="compositionally biased region" description="Basic and acidic residues" evidence="3">
    <location>
        <begin position="22"/>
        <end position="44"/>
    </location>
</feature>
<evidence type="ECO:0000256" key="3">
    <source>
        <dbReference type="SAM" id="MobiDB-lite"/>
    </source>
</evidence>
<comment type="caution">
    <text evidence="5">The sequence shown here is derived from an EMBL/GenBank/DDBJ whole genome shotgun (WGS) entry which is preliminary data.</text>
</comment>
<dbReference type="Proteomes" id="UP000269154">
    <property type="component" value="Unassembled WGS sequence"/>
</dbReference>
<dbReference type="EMBL" id="RCBY01000023">
    <property type="protein sequence ID" value="RQH50254.1"/>
    <property type="molecule type" value="Genomic_DNA"/>
</dbReference>
<organism evidence="5 6">
    <name type="scientific">Okeania hirsuta</name>
    <dbReference type="NCBI Taxonomy" id="1458930"/>
    <lineage>
        <taxon>Bacteria</taxon>
        <taxon>Bacillati</taxon>
        <taxon>Cyanobacteriota</taxon>
        <taxon>Cyanophyceae</taxon>
        <taxon>Oscillatoriophycideae</taxon>
        <taxon>Oscillatoriales</taxon>
        <taxon>Microcoleaceae</taxon>
        <taxon>Okeania</taxon>
    </lineage>
</organism>
<name>A0A3N6PHU9_9CYAN</name>
<keyword evidence="2" id="KW-0479">Metal-binding</keyword>
<evidence type="ECO:0000313" key="5">
    <source>
        <dbReference type="EMBL" id="RQH50254.1"/>
    </source>
</evidence>
<comment type="cofactor">
    <cofactor evidence="1">
        <name>a divalent metal cation</name>
        <dbReference type="ChEBI" id="CHEBI:60240"/>
    </cofactor>
</comment>
<dbReference type="OrthoDB" id="517619at2"/>
<dbReference type="AlphaFoldDB" id="A0A3N6PHU9"/>
<proteinExistence type="predicted"/>
<gene>
    <name evidence="5" type="ORF">D5R40_06400</name>
</gene>
<feature type="domain" description="DDE Tnp4" evidence="4">
    <location>
        <begin position="15"/>
        <end position="77"/>
    </location>
</feature>
<dbReference type="GO" id="GO:0046872">
    <property type="term" value="F:metal ion binding"/>
    <property type="evidence" value="ECO:0007669"/>
    <property type="project" value="UniProtKB-KW"/>
</dbReference>
<dbReference type="InterPro" id="IPR027806">
    <property type="entry name" value="HARBI1_dom"/>
</dbReference>
<evidence type="ECO:0000259" key="4">
    <source>
        <dbReference type="Pfam" id="PF13359"/>
    </source>
</evidence>
<dbReference type="Pfam" id="PF13359">
    <property type="entry name" value="DDE_Tnp_4"/>
    <property type="match status" value="1"/>
</dbReference>
<reference evidence="5 6" key="1">
    <citation type="journal article" date="2018" name="ACS Chem. Biol.">
        <title>Ketoreductase domain dysfunction expands chemodiversity: malyngamide biosynthesis in the cyanobacterium Okeania hirsuta.</title>
        <authorList>
            <person name="Moss N.A."/>
            <person name="Leao T."/>
            <person name="Rankin M."/>
            <person name="McCullough T.M."/>
            <person name="Qu P."/>
            <person name="Korobeynikov A."/>
            <person name="Smith J.L."/>
            <person name="Gerwick L."/>
            <person name="Gerwick W.H."/>
        </authorList>
    </citation>
    <scope>NUCLEOTIDE SEQUENCE [LARGE SCALE GENOMIC DNA]</scope>
    <source>
        <strain evidence="5 6">PAB10Feb10-1</strain>
    </source>
</reference>
<sequence>MWVSRDDRRNLSTSIRPTKKPRSQELTDQQKHLNQEKSSDRVKSEQTISGVKRYNAARGLYRNHIKDARRSLHVHCGWTLEFLLNGRII</sequence>